<feature type="transmembrane region" description="Helical" evidence="5">
    <location>
        <begin position="450"/>
        <end position="470"/>
    </location>
</feature>
<evidence type="ECO:0000256" key="5">
    <source>
        <dbReference type="SAM" id="Phobius"/>
    </source>
</evidence>
<dbReference type="OrthoDB" id="3936150at2759"/>
<feature type="transmembrane region" description="Helical" evidence="5">
    <location>
        <begin position="315"/>
        <end position="336"/>
    </location>
</feature>
<evidence type="ECO:0000259" key="6">
    <source>
        <dbReference type="PROSITE" id="PS50850"/>
    </source>
</evidence>
<dbReference type="Gene3D" id="1.20.1250.20">
    <property type="entry name" value="MFS general substrate transporter like domains"/>
    <property type="match status" value="1"/>
</dbReference>
<dbReference type="PROSITE" id="PS00216">
    <property type="entry name" value="SUGAR_TRANSPORT_1"/>
    <property type="match status" value="1"/>
</dbReference>
<feature type="transmembrane region" description="Helical" evidence="5">
    <location>
        <begin position="202"/>
        <end position="222"/>
    </location>
</feature>
<feature type="transmembrane region" description="Helical" evidence="5">
    <location>
        <begin position="110"/>
        <end position="137"/>
    </location>
</feature>
<dbReference type="EMBL" id="MU005572">
    <property type="protein sequence ID" value="KAF2689794.1"/>
    <property type="molecule type" value="Genomic_DNA"/>
</dbReference>
<proteinExistence type="predicted"/>
<dbReference type="PANTHER" id="PTHR23502:SF24">
    <property type="entry name" value="TRANSPORTER, PUTATIVE-RELATED"/>
    <property type="match status" value="1"/>
</dbReference>
<reference evidence="7" key="1">
    <citation type="journal article" date="2020" name="Stud. Mycol.">
        <title>101 Dothideomycetes genomes: a test case for predicting lifestyles and emergence of pathogens.</title>
        <authorList>
            <person name="Haridas S."/>
            <person name="Albert R."/>
            <person name="Binder M."/>
            <person name="Bloem J."/>
            <person name="Labutti K."/>
            <person name="Salamov A."/>
            <person name="Andreopoulos B."/>
            <person name="Baker S."/>
            <person name="Barry K."/>
            <person name="Bills G."/>
            <person name="Bluhm B."/>
            <person name="Cannon C."/>
            <person name="Castanera R."/>
            <person name="Culley D."/>
            <person name="Daum C."/>
            <person name="Ezra D."/>
            <person name="Gonzalez J."/>
            <person name="Henrissat B."/>
            <person name="Kuo A."/>
            <person name="Liang C."/>
            <person name="Lipzen A."/>
            <person name="Lutzoni F."/>
            <person name="Magnuson J."/>
            <person name="Mondo S."/>
            <person name="Nolan M."/>
            <person name="Ohm R."/>
            <person name="Pangilinan J."/>
            <person name="Park H.-J."/>
            <person name="Ramirez L."/>
            <person name="Alfaro M."/>
            <person name="Sun H."/>
            <person name="Tritt A."/>
            <person name="Yoshinaga Y."/>
            <person name="Zwiers L.-H."/>
            <person name="Turgeon B."/>
            <person name="Goodwin S."/>
            <person name="Spatafora J."/>
            <person name="Crous P."/>
            <person name="Grigoriev I."/>
        </authorList>
    </citation>
    <scope>NUCLEOTIDE SEQUENCE</scope>
    <source>
        <strain evidence="7">CBS 122367</strain>
    </source>
</reference>
<dbReference type="InterPro" id="IPR020846">
    <property type="entry name" value="MFS_dom"/>
</dbReference>
<dbReference type="InterPro" id="IPR011701">
    <property type="entry name" value="MFS"/>
</dbReference>
<feature type="transmembrane region" description="Helical" evidence="5">
    <location>
        <begin position="42"/>
        <end position="59"/>
    </location>
</feature>
<name>A0A6G1JGX0_9PLEO</name>
<dbReference type="PROSITE" id="PS50850">
    <property type="entry name" value="MFS"/>
    <property type="match status" value="1"/>
</dbReference>
<dbReference type="GO" id="GO:0005886">
    <property type="term" value="C:plasma membrane"/>
    <property type="evidence" value="ECO:0007669"/>
    <property type="project" value="TreeGrafter"/>
</dbReference>
<feature type="transmembrane region" description="Helical" evidence="5">
    <location>
        <begin position="286"/>
        <end position="303"/>
    </location>
</feature>
<evidence type="ECO:0000256" key="1">
    <source>
        <dbReference type="ARBA" id="ARBA00004141"/>
    </source>
</evidence>
<dbReference type="PANTHER" id="PTHR23502">
    <property type="entry name" value="MAJOR FACILITATOR SUPERFAMILY"/>
    <property type="match status" value="1"/>
</dbReference>
<feature type="transmembrane region" description="Helical" evidence="5">
    <location>
        <begin position="172"/>
        <end position="190"/>
    </location>
</feature>
<gene>
    <name evidence="7" type="ORF">K458DRAFT_358870</name>
</gene>
<accession>A0A6G1JGX0</accession>
<sequence length="495" mass="54229">MSSPRGSAEHDALLDSDPRHHVVAFGTEDAEDPRNWSTTRKWLMVAAIMPIDLSVSWGASGFSPAAADFASDMGVSHQVATLGLSMYVLGLAFGPMSLAPLSEYFGRRPVYVYSYGIFLLLLLGTTFVESLAAFLVLRVFSGYFASVTISNFGGTIADLFHHHDTGSAMSWFLWAATGGSPTGFVLFSFIAHGRSWHGVFRIMFFICSSFWMVLTVALYVLGETRHSVVLHRRAKAARESTSDRGLDVPDEMKRRGPKQLFGTALTRPFRFLASEAIVQFGALYNGYLYGLSFLFNGVFHLIFGPTGYGFDTIGVGLSFMGIVAGITLGLLTNVYQERYYQRQVALSTHEDVPEARVYLAKLAALILPISLLVFAFTANPYTHAMVPILASAFWGWSFYTLILMTLTYTEDAYKTYSASALAGIGFVRNVAGAGFPLLGRKLFISQGSKTACLILAAMSLVMVPIPFVLATHGKALRKRSPWAAAHEDDSDEDEE</sequence>
<feature type="transmembrane region" description="Helical" evidence="5">
    <location>
        <begin position="384"/>
        <end position="406"/>
    </location>
</feature>
<dbReference type="Pfam" id="PF07690">
    <property type="entry name" value="MFS_1"/>
    <property type="match status" value="1"/>
</dbReference>
<keyword evidence="2 5" id="KW-0812">Transmembrane</keyword>
<dbReference type="GO" id="GO:0140115">
    <property type="term" value="P:export across plasma membrane"/>
    <property type="evidence" value="ECO:0007669"/>
    <property type="project" value="UniProtKB-ARBA"/>
</dbReference>
<dbReference type="InterPro" id="IPR036259">
    <property type="entry name" value="MFS_trans_sf"/>
</dbReference>
<keyword evidence="8" id="KW-1185">Reference proteome</keyword>
<dbReference type="GO" id="GO:0022857">
    <property type="term" value="F:transmembrane transporter activity"/>
    <property type="evidence" value="ECO:0007669"/>
    <property type="project" value="InterPro"/>
</dbReference>
<evidence type="ECO:0000256" key="2">
    <source>
        <dbReference type="ARBA" id="ARBA00022692"/>
    </source>
</evidence>
<dbReference type="InterPro" id="IPR005829">
    <property type="entry name" value="Sugar_transporter_CS"/>
</dbReference>
<organism evidence="7 8">
    <name type="scientific">Lentithecium fluviatile CBS 122367</name>
    <dbReference type="NCBI Taxonomy" id="1168545"/>
    <lineage>
        <taxon>Eukaryota</taxon>
        <taxon>Fungi</taxon>
        <taxon>Dikarya</taxon>
        <taxon>Ascomycota</taxon>
        <taxon>Pezizomycotina</taxon>
        <taxon>Dothideomycetes</taxon>
        <taxon>Pleosporomycetidae</taxon>
        <taxon>Pleosporales</taxon>
        <taxon>Massarineae</taxon>
        <taxon>Lentitheciaceae</taxon>
        <taxon>Lentithecium</taxon>
    </lineage>
</organism>
<dbReference type="AlphaFoldDB" id="A0A6G1JGX0"/>
<dbReference type="SUPFAM" id="SSF103473">
    <property type="entry name" value="MFS general substrate transporter"/>
    <property type="match status" value="1"/>
</dbReference>
<dbReference type="GO" id="GO:0042908">
    <property type="term" value="P:xenobiotic transport"/>
    <property type="evidence" value="ECO:0007669"/>
    <property type="project" value="UniProtKB-ARBA"/>
</dbReference>
<feature type="domain" description="Major facilitator superfamily (MFS) profile" evidence="6">
    <location>
        <begin position="38"/>
        <end position="474"/>
    </location>
</feature>
<dbReference type="Proteomes" id="UP000799291">
    <property type="component" value="Unassembled WGS sequence"/>
</dbReference>
<evidence type="ECO:0000256" key="3">
    <source>
        <dbReference type="ARBA" id="ARBA00022989"/>
    </source>
</evidence>
<keyword evidence="4 5" id="KW-0472">Membrane</keyword>
<protein>
    <submittedName>
        <fullName evidence="7">MFS general substrate transporter</fullName>
    </submittedName>
</protein>
<evidence type="ECO:0000313" key="8">
    <source>
        <dbReference type="Proteomes" id="UP000799291"/>
    </source>
</evidence>
<feature type="transmembrane region" description="Helical" evidence="5">
    <location>
        <begin position="357"/>
        <end position="378"/>
    </location>
</feature>
<feature type="transmembrane region" description="Helical" evidence="5">
    <location>
        <begin position="79"/>
        <end position="98"/>
    </location>
</feature>
<feature type="transmembrane region" description="Helical" evidence="5">
    <location>
        <begin position="143"/>
        <end position="160"/>
    </location>
</feature>
<evidence type="ECO:0000256" key="4">
    <source>
        <dbReference type="ARBA" id="ARBA00023136"/>
    </source>
</evidence>
<evidence type="ECO:0000313" key="7">
    <source>
        <dbReference type="EMBL" id="KAF2689794.1"/>
    </source>
</evidence>
<comment type="subcellular location">
    <subcellularLocation>
        <location evidence="1">Membrane</location>
        <topology evidence="1">Multi-pass membrane protein</topology>
    </subcellularLocation>
</comment>
<keyword evidence="3 5" id="KW-1133">Transmembrane helix</keyword>
<feature type="transmembrane region" description="Helical" evidence="5">
    <location>
        <begin position="418"/>
        <end position="438"/>
    </location>
</feature>